<dbReference type="OrthoDB" id="8069936at2759"/>
<organism evidence="4 7">
    <name type="scientific">Drosophila melanogaster</name>
    <name type="common">Fruit fly</name>
    <dbReference type="NCBI Taxonomy" id="7227"/>
    <lineage>
        <taxon>Eukaryota</taxon>
        <taxon>Metazoa</taxon>
        <taxon>Ecdysozoa</taxon>
        <taxon>Arthropoda</taxon>
        <taxon>Hexapoda</taxon>
        <taxon>Insecta</taxon>
        <taxon>Pterygota</taxon>
        <taxon>Neoptera</taxon>
        <taxon>Endopterygota</taxon>
        <taxon>Diptera</taxon>
        <taxon>Brachycera</taxon>
        <taxon>Muscomorpha</taxon>
        <taxon>Ephydroidea</taxon>
        <taxon>Drosophilidae</taxon>
        <taxon>Drosophila</taxon>
        <taxon>Sophophora</taxon>
    </lineage>
</organism>
<dbReference type="PaxDb" id="7227-FBpp0081101"/>
<feature type="region of interest" description="Disordered" evidence="1">
    <location>
        <begin position="102"/>
        <end position="125"/>
    </location>
</feature>
<dbReference type="eggNOG" id="KOG3763">
    <property type="taxonomic scope" value="Eukaryota"/>
</dbReference>
<reference evidence="4 7" key="9">
    <citation type="journal article" date="2007" name="Science">
        <title>Sequence finishing and mapping of Drosophila melanogaster heterochromatin.</title>
        <authorList>
            <person name="Hoskins R.A."/>
            <person name="Carlson J.W."/>
            <person name="Kennedy C."/>
            <person name="Acevedo D."/>
            <person name="Evans-Holm M."/>
            <person name="Frise E."/>
            <person name="Wan K.H."/>
            <person name="Park S."/>
            <person name="Mendez-Lago M."/>
            <person name="Rossi F."/>
            <person name="Villasante A."/>
            <person name="Dimitri P."/>
            <person name="Karpen G.H."/>
            <person name="Celniker S.E."/>
        </authorList>
    </citation>
    <scope>NUCLEOTIDE SEQUENCE [LARGE SCALE GENOMIC DNA]</scope>
    <source>
        <strain evidence="7">Berkeley</strain>
    </source>
</reference>
<name>Q9VI97_DROME</name>
<dbReference type="SMR" id="Q9VI97"/>
<reference evidence="4" key="11">
    <citation type="journal article" date="2015" name="G3 (Bethesda)">
        <title>Gene Model Annotations for Drosophila melanogaster: Impact of High-Throughput Data.</title>
        <authorList>
            <consortium name="FlyBase Consortium"/>
            <person name="Matthews B.B."/>
            <person name="Dos Santos G."/>
            <person name="Crosby M.A."/>
            <person name="Emmert D.B."/>
            <person name="St Pierre S.E."/>
            <person name="Gramates L.S."/>
            <person name="Zhou P."/>
            <person name="Schroeder A.J."/>
            <person name="Falls K."/>
            <person name="Strelets V."/>
            <person name="Russo S.M."/>
            <person name="Gelbart W.M."/>
            <person name="null"/>
        </authorList>
    </citation>
    <scope>NUCLEOTIDE SEQUENCE</scope>
</reference>
<keyword evidence="3" id="KW-0732">Signal</keyword>
<dbReference type="OMA" id="ICPTLQQ"/>
<evidence type="ECO:0000313" key="6">
    <source>
        <dbReference type="FlyBase" id="FBgn0051496"/>
    </source>
</evidence>
<dbReference type="KEGG" id="dme:Dmel_CG31496"/>
<feature type="signal peptide" evidence="3">
    <location>
        <begin position="1"/>
        <end position="26"/>
    </location>
</feature>
<reference evidence="4 7" key="5">
    <citation type="journal article" date="2002" name="Genome Biol.">
        <title>Heterochromatic sequences in a Drosophila whole-genome shotgun assembly.</title>
        <authorList>
            <person name="Hoskins R.A."/>
            <person name="Smith C.D."/>
            <person name="Carlson J.W."/>
            <person name="Carvalho A.B."/>
            <person name="Halpern A."/>
            <person name="Kaminker J.S."/>
            <person name="Kennedy C."/>
            <person name="Mungall C.J."/>
            <person name="Sullivan B.A."/>
            <person name="Sutton G.G."/>
            <person name="Yasuhara J.C."/>
            <person name="Wakimoto B.T."/>
            <person name="Myers E.W."/>
            <person name="Celniker S.E."/>
            <person name="Rubin G.M."/>
            <person name="Karpen G.H."/>
        </authorList>
    </citation>
    <scope>NUCLEOTIDE SEQUENCE [LARGE SCALE GENOMIC DNA]</scope>
    <source>
        <strain evidence="7">Berkeley</strain>
    </source>
</reference>
<dbReference type="Bgee" id="FBgn0051496">
    <property type="expression patterns" value="Expressed in saliva-secreting gland and 15 other cell types or tissues"/>
</dbReference>
<keyword evidence="2" id="KW-0472">Membrane</keyword>
<dbReference type="FlyBase" id="FBgn0051496">
    <property type="gene designation" value="CG31496"/>
</dbReference>
<evidence type="ECO:0000313" key="7">
    <source>
        <dbReference type="Proteomes" id="UP000000803"/>
    </source>
</evidence>
<dbReference type="DNASU" id="326145"/>
<dbReference type="GO" id="GO:0007618">
    <property type="term" value="P:mating"/>
    <property type="evidence" value="ECO:0000270"/>
    <property type="project" value="FlyBase"/>
</dbReference>
<dbReference type="HOGENOM" id="CLU_1050795_0_0_1"/>
<evidence type="ECO:0000256" key="3">
    <source>
        <dbReference type="SAM" id="SignalP"/>
    </source>
</evidence>
<dbReference type="BioGRID-ORCS" id="326145">
    <property type="hits" value="0 hits in 1 CRISPR screen"/>
</dbReference>
<reference evidence="7" key="2">
    <citation type="journal article" date="2002" name="Genome Biol.">
        <title>Finishing a whole-genome shotgun: release 3 of the Drosophila melanogaster euchromatic genome sequence.</title>
        <authorList>
            <person name="Celniker S.E."/>
            <person name="Wheeler D.A."/>
            <person name="Kronmiller B."/>
            <person name="Carlson J.W."/>
            <person name="Halpern A."/>
            <person name="Patel S."/>
            <person name="Adams M."/>
            <person name="Champe M."/>
            <person name="Dugan S.P."/>
            <person name="Frise E."/>
            <person name="Hodgson A."/>
            <person name="George R.A."/>
            <person name="Hoskins R.A."/>
            <person name="Laverty T."/>
            <person name="Muzny D.M."/>
            <person name="Nelson C.R."/>
            <person name="Pacleb J.M."/>
            <person name="Park S."/>
            <person name="Pfeiffer B.D."/>
            <person name="Richards S."/>
            <person name="Sodergren E.J."/>
            <person name="Svirskas R."/>
            <person name="Tabor P.E."/>
            <person name="Wan K."/>
            <person name="Stapleton M."/>
            <person name="Sutton G.G."/>
            <person name="Venter C."/>
            <person name="Weinstock G."/>
            <person name="Scherer S.E."/>
            <person name="Myers E.W."/>
            <person name="Gibbs R.A."/>
            <person name="Rubin G.M."/>
        </authorList>
    </citation>
    <scope>NUCLEOTIDE SEQUENCE [LARGE SCALE GENOMIC DNA]</scope>
    <source>
        <strain evidence="7">Berkeley</strain>
    </source>
</reference>
<gene>
    <name evidence="4" type="primary">CG14604</name>
    <name evidence="5" type="synonym">CG31496-RA</name>
    <name evidence="4" type="synonym">Dmel\CG31496</name>
    <name evidence="4 6" type="ORF">CG31496</name>
    <name evidence="4" type="ORF">Dmel_CG31496</name>
</gene>
<reference evidence="4 7" key="6">
    <citation type="journal article" date="2005" name="PLoS Comput. Biol.">
        <title>Combined evidence annotation of transposable elements in genome sequences.</title>
        <authorList>
            <person name="Quesneville H."/>
            <person name="Bergman C.M."/>
            <person name="Andrieu O."/>
            <person name="Autard D."/>
            <person name="Nouaud D."/>
            <person name="Ashburner M."/>
            <person name="Anxolabehere D."/>
        </authorList>
    </citation>
    <scope>NUCLEOTIDE SEQUENCE [LARGE SCALE GENOMIC DNA]</scope>
    <source>
        <strain evidence="7">Berkeley</strain>
    </source>
</reference>
<protein>
    <submittedName>
        <fullName evidence="5">FI16633p1</fullName>
    </submittedName>
</protein>
<dbReference type="AGR" id="FB:FBgn0051496"/>
<reference evidence="7" key="4">
    <citation type="journal article" date="2002" name="Genome Biol.">
        <title>The transposable elements of the Drosophila melanogaster euchromatin: a genomics perspective.</title>
        <authorList>
            <person name="Kaminker J.S."/>
            <person name="Bergman C.M."/>
            <person name="Kronmiller B."/>
            <person name="Carlson J."/>
            <person name="Svirskas R."/>
            <person name="Patel S."/>
            <person name="Frise E."/>
            <person name="Wheeler D.A."/>
            <person name="Lewis S.E."/>
            <person name="Rubin G.M."/>
            <person name="Ashburner M."/>
            <person name="Celniker S.E."/>
        </authorList>
    </citation>
    <scope>NUCLEOTIDE SEQUENCE [LARGE SCALE GENOMIC DNA]</scope>
    <source>
        <strain evidence="7">Berkeley</strain>
    </source>
</reference>
<accession>H0RND0</accession>
<reference evidence="4" key="12">
    <citation type="journal article" date="2015" name="G3 (Bethesda)">
        <title>Gene Model Annotations for Drosophila melanogaster: The Rule-Benders.</title>
        <authorList>
            <consortium name="FlyBase Consortium"/>
            <person name="Crosby M.A."/>
            <person name="Gramates L.S."/>
            <person name="Dos Santos G."/>
            <person name="Matthews B.B."/>
            <person name="St Pierre S.E."/>
            <person name="Zhou P."/>
            <person name="Schroeder A.J."/>
            <person name="Falls K."/>
            <person name="Emmert D.B."/>
            <person name="Russo S.M."/>
            <person name="Gelbart W.M."/>
            <person name="null"/>
        </authorList>
    </citation>
    <scope>NUCLEOTIDE SEQUENCE</scope>
</reference>
<dbReference type="ExpressionAtlas" id="Q9VI97">
    <property type="expression patterns" value="baseline and differential"/>
</dbReference>
<reference evidence="4" key="7">
    <citation type="submission" date="2006-08" db="EMBL/GenBank/DDBJ databases">
        <authorList>
            <person name="Celniker S."/>
            <person name="Carlson J."/>
            <person name="Wan K."/>
            <person name="Frise E."/>
            <person name="Hoskins R."/>
            <person name="Park S."/>
            <person name="Svirskas R."/>
            <person name="Rubin G."/>
        </authorList>
    </citation>
    <scope>NUCLEOTIDE SEQUENCE</scope>
</reference>
<proteinExistence type="evidence at transcript level"/>
<dbReference type="Proteomes" id="UP000000803">
    <property type="component" value="Chromosome 3R"/>
</dbReference>
<dbReference type="EMBL" id="AE014297">
    <property type="protein sequence ID" value="AAF54028.3"/>
    <property type="molecule type" value="Genomic_DNA"/>
</dbReference>
<dbReference type="GO" id="GO:0005615">
    <property type="term" value="C:extracellular space"/>
    <property type="evidence" value="ECO:0000255"/>
    <property type="project" value="FlyBase"/>
</dbReference>
<reference evidence="4" key="15">
    <citation type="submission" date="2024-06" db="EMBL/GenBank/DDBJ databases">
        <title>Drosophila melanogaster release 4 sequence.</title>
        <authorList>
            <consortium name="Berkeley Drosophila Genome Project"/>
            <person name="Celniker S."/>
            <person name="Carlson J."/>
            <person name="Wan K."/>
            <person name="Pfeiffer B."/>
            <person name="Frise E."/>
            <person name="George R."/>
            <person name="Hoskins R."/>
            <person name="Stapleton M."/>
            <person name="Pacleb J."/>
            <person name="Park S."/>
            <person name="Svirskas R."/>
            <person name="Smith E."/>
            <person name="Yu C."/>
            <person name="Rubin G."/>
        </authorList>
    </citation>
    <scope>NUCLEOTIDE SEQUENCE</scope>
</reference>
<feature type="chain" id="PRO_5042809348" evidence="3">
    <location>
        <begin position="27"/>
        <end position="289"/>
    </location>
</feature>
<dbReference type="EMBL" id="BT132852">
    <property type="protein sequence ID" value="AEV12227.2"/>
    <property type="molecule type" value="mRNA"/>
</dbReference>
<evidence type="ECO:0000256" key="2">
    <source>
        <dbReference type="SAM" id="Phobius"/>
    </source>
</evidence>
<dbReference type="GeneID" id="326145"/>
<dbReference type="FunCoup" id="Q9VI97">
    <property type="interactions" value="94"/>
</dbReference>
<keyword evidence="2" id="KW-1133">Transmembrane helix</keyword>
<reference evidence="4" key="13">
    <citation type="journal article" date="2015" name="Genome Res.">
        <title>The Release 6 reference sequence of the Drosophila melanogaster genome.</title>
        <authorList>
            <person name="Hoskins R.A."/>
            <person name="Carlson J.W."/>
            <person name="Wan K.H."/>
            <person name="Park S."/>
            <person name="Mendez I."/>
            <person name="Galle S.E."/>
            <person name="Booth B.W."/>
            <person name="Pfeiffer B.D."/>
            <person name="George R.A."/>
            <person name="Svirskas R."/>
            <person name="Krzywinski M."/>
            <person name="Schein J."/>
            <person name="Accardo M.C."/>
            <person name="Damia E."/>
            <person name="Messina G."/>
            <person name="Mendez-Lago M."/>
            <person name="de Pablos B."/>
            <person name="Demakova O.V."/>
            <person name="Andreyeva E.N."/>
            <person name="Boldyreva L.V."/>
            <person name="Marra M."/>
            <person name="Carvalho A.B."/>
            <person name="Dimitri P."/>
            <person name="Villasante A."/>
            <person name="Zhimulev I.F."/>
            <person name="Rubin G.M."/>
            <person name="Karpen G.H."/>
            <person name="Celniker S.E."/>
        </authorList>
    </citation>
    <scope>NUCLEOTIDE SEQUENCE</scope>
</reference>
<dbReference type="AlphaFoldDB" id="Q9VI97"/>
<evidence type="ECO:0000313" key="4">
    <source>
        <dbReference type="EMBL" id="AAF54028.3"/>
    </source>
</evidence>
<reference evidence="4 7" key="8">
    <citation type="journal article" date="2007" name="Science">
        <title>The Release 5.1 annotation of Drosophila melanogaster heterochromatin.</title>
        <authorList>
            <person name="Smith C.D."/>
            <person name="Shu S."/>
            <person name="Mungall C.J."/>
            <person name="Karpen G.H."/>
        </authorList>
    </citation>
    <scope>NUCLEOTIDE SEQUENCE [LARGE SCALE GENOMIC DNA]</scope>
    <source>
        <strain evidence="7">Berkeley</strain>
    </source>
</reference>
<feature type="transmembrane region" description="Helical" evidence="2">
    <location>
        <begin position="36"/>
        <end position="55"/>
    </location>
</feature>
<reference evidence="4" key="14">
    <citation type="submission" date="2023-12" db="EMBL/GenBank/DDBJ databases">
        <authorList>
            <consortium name="FlyBase"/>
        </authorList>
    </citation>
    <scope>NUCLEOTIDE SEQUENCE</scope>
</reference>
<dbReference type="UCSC" id="CG31496-RA">
    <property type="organism name" value="d. melanogaster"/>
</dbReference>
<keyword evidence="7" id="KW-1185">Reference proteome</keyword>
<reference evidence="5" key="10">
    <citation type="submission" date="2012-04" db="EMBL/GenBank/DDBJ databases">
        <authorList>
            <person name="Carlson J."/>
            <person name="Booth B."/>
            <person name="Frise E."/>
            <person name="Park S."/>
            <person name="Wan K."/>
            <person name="Yu C."/>
            <person name="Celniker S."/>
        </authorList>
    </citation>
    <scope>NUCLEOTIDE SEQUENCE</scope>
</reference>
<dbReference type="STRING" id="7227.FBpp0081101"/>
<evidence type="ECO:0000313" key="5">
    <source>
        <dbReference type="EMBL" id="AEV12227.2"/>
    </source>
</evidence>
<sequence length="289" mass="29216">MANCNLVKVFLLVTLLGLSLMPFCQAHPKRGRKRAFGVGLLGGALAGAVIGNVVAKSQQAPAAAPAAPVAVVHHHYPPGAPAAPAPASQPDPKKMTVIETGTPDANGCYTQTIREPNPSNPKSYTETQHLICPTLQQANQPAPAIAPSIAQVPVMPQPSPVFPAVSPAAAPANVAPAPAAPVAPAAPAAPVVPVAPAAPSVVPVAPVAPVVVHPAAPILVHPAPVPVAAPAPAPIAPAVQQNPGQPQVILLSKKTVYYPKKRSSAPTLNTPQGVLAMLVIFYSIKAFTL</sequence>
<evidence type="ECO:0000256" key="1">
    <source>
        <dbReference type="SAM" id="MobiDB-lite"/>
    </source>
</evidence>
<accession>Q9VI97</accession>
<reference evidence="4 7" key="1">
    <citation type="journal article" date="2000" name="Science">
        <title>The genome sequence of Drosophila melanogaster.</title>
        <authorList>
            <person name="Adams M.D."/>
            <person name="Celniker S.E."/>
            <person name="Holt R.A."/>
            <person name="Evans C.A."/>
            <person name="Gocayne J.D."/>
            <person name="Amanatides P.G."/>
            <person name="Scherer S.E."/>
            <person name="Li P.W."/>
            <person name="Hoskins R.A."/>
            <person name="Galle R.F."/>
            <person name="George R.A."/>
            <person name="Lewis S.E."/>
            <person name="Richards S."/>
            <person name="Ashburner M."/>
            <person name="Henderson S.N."/>
            <person name="Sutton G.G."/>
            <person name="Wortman J.R."/>
            <person name="Yandell M.D."/>
            <person name="Zhang Q."/>
            <person name="Chen L.X."/>
            <person name="Brandon R.C."/>
            <person name="Rogers Y.H."/>
            <person name="Blazej R.G."/>
            <person name="Champe M."/>
            <person name="Pfeiffer B.D."/>
            <person name="Wan K.H."/>
            <person name="Doyle C."/>
            <person name="Baxter E.G."/>
            <person name="Helt G."/>
            <person name="Nelson C.R."/>
            <person name="Gabor G.L."/>
            <person name="Abril J.F."/>
            <person name="Agbayani A."/>
            <person name="An H.J."/>
            <person name="Andrews-Pfannkoch C."/>
            <person name="Baldwin D."/>
            <person name="Ballew R.M."/>
            <person name="Basu A."/>
            <person name="Baxendale J."/>
            <person name="Bayraktaroglu L."/>
            <person name="Beasley E.M."/>
            <person name="Beeson K.Y."/>
            <person name="Benos P.V."/>
            <person name="Berman B.P."/>
            <person name="Bhandari D."/>
            <person name="Bolshakov S."/>
            <person name="Borkova D."/>
            <person name="Botchan M.R."/>
            <person name="Bouck J."/>
            <person name="Brokstein P."/>
            <person name="Brottier P."/>
            <person name="Burtis K.C."/>
            <person name="Busam D.A."/>
            <person name="Butler H."/>
            <person name="Cadieu E."/>
            <person name="Center A."/>
            <person name="Chandra I."/>
            <person name="Cherry J.M."/>
            <person name="Cawley S."/>
            <person name="Dahlke C."/>
            <person name="Davenport L.B."/>
            <person name="Davies P."/>
            <person name="de Pablos B."/>
            <person name="Delcher A."/>
            <person name="Deng Z."/>
            <person name="Mays A.D."/>
            <person name="Dew I."/>
            <person name="Dietz S.M."/>
            <person name="Dodson K."/>
            <person name="Doup L.E."/>
            <person name="Downes M."/>
            <person name="Dugan-Rocha S."/>
            <person name="Dunkov B.C."/>
            <person name="Dunn P."/>
            <person name="Durbin K.J."/>
            <person name="Evangelista C.C."/>
            <person name="Ferraz C."/>
            <person name="Ferriera S."/>
            <person name="Fleischmann W."/>
            <person name="Fosler C."/>
            <person name="Gabrielian A.E."/>
            <person name="Garg N.S."/>
            <person name="Gelbart W.M."/>
            <person name="Glasser K."/>
            <person name="Glodek A."/>
            <person name="Gong F."/>
            <person name="Gorrell J.H."/>
            <person name="Gu Z."/>
            <person name="Guan P."/>
            <person name="Harris M."/>
            <person name="Harris N.L."/>
            <person name="Harvey D."/>
            <person name="Heiman T.J."/>
            <person name="Hernandez J.R."/>
            <person name="Houck J."/>
            <person name="Hostin D."/>
            <person name="Houston K.A."/>
            <person name="Howland T.J."/>
            <person name="Wei M.H."/>
            <person name="Ibegwam C."/>
            <person name="Jalali M."/>
            <person name="Kalush F."/>
            <person name="Karpen G.H."/>
            <person name="Ke Z."/>
            <person name="Kennison J.A."/>
            <person name="Ketchum K.A."/>
            <person name="Kimmel B.E."/>
            <person name="Kodira C.D."/>
            <person name="Kraft C."/>
            <person name="Kravitz S."/>
            <person name="Kulp D."/>
            <person name="Lai Z."/>
            <person name="Lasko P."/>
            <person name="Lei Y."/>
            <person name="Levitsky A.A."/>
            <person name="Li J."/>
            <person name="Li Z."/>
            <person name="Liang Y."/>
            <person name="Lin X."/>
            <person name="Liu X."/>
            <person name="Mattei B."/>
            <person name="McIntosh T.C."/>
            <person name="McLeod M.P."/>
            <person name="McPherson D."/>
            <person name="Merkulov G."/>
            <person name="Milshina N.V."/>
            <person name="Mobarry C."/>
            <person name="Morris J."/>
            <person name="Moshrefi A."/>
            <person name="Mount S.M."/>
            <person name="Moy M."/>
            <person name="Murphy B."/>
            <person name="Murphy L."/>
            <person name="Muzny D.M."/>
            <person name="Nelson D.L."/>
            <person name="Nelson D.R."/>
            <person name="Nelson K.A."/>
            <person name="Nixon K."/>
            <person name="Nusskern D.R."/>
            <person name="Pacleb J.M."/>
            <person name="Palazzolo M."/>
            <person name="Pittman G.S."/>
            <person name="Pan S."/>
            <person name="Pollard J."/>
            <person name="Puri V."/>
            <person name="Reese M.G."/>
            <person name="Reinert K."/>
            <person name="Remington K."/>
            <person name="Saunders R.D."/>
            <person name="Scheeler F."/>
            <person name="Shen H."/>
            <person name="Shue B.C."/>
            <person name="Siden-Kiamos I."/>
            <person name="Simpson M."/>
            <person name="Skupski M.P."/>
            <person name="Smith T."/>
            <person name="Spier E."/>
            <person name="Spradling A.C."/>
            <person name="Stapleton M."/>
            <person name="Strong R."/>
            <person name="Sun E."/>
            <person name="Svirskas R."/>
            <person name="Tector C."/>
            <person name="Turner R."/>
            <person name="Venter E."/>
            <person name="Wang A.H."/>
            <person name="Wang X."/>
            <person name="Wang Z.Y."/>
            <person name="Wassarman D.A."/>
            <person name="Weinstock G.M."/>
            <person name="Weissenbach J."/>
            <person name="Williams S.M."/>
            <person name="WoodageT"/>
            <person name="Worley K.C."/>
            <person name="Wu D."/>
            <person name="Yang S."/>
            <person name="Yao Q.A."/>
            <person name="Ye J."/>
            <person name="Yeh R.F."/>
            <person name="Zaveri J.S."/>
            <person name="Zhan M."/>
            <person name="Zhang G."/>
            <person name="Zhao Q."/>
            <person name="Zheng L."/>
            <person name="Zheng X.H."/>
            <person name="Zhong F.N."/>
            <person name="Zhong W."/>
            <person name="Zhou X."/>
            <person name="Zhu S."/>
            <person name="Zhu X."/>
            <person name="Smith H.O."/>
            <person name="Gibbs R.A."/>
            <person name="Myers E.W."/>
            <person name="Rubin G.M."/>
            <person name="Venter J.C."/>
        </authorList>
    </citation>
    <scope>NUCLEOTIDE SEQUENCE [LARGE SCALE GENOMIC DNA]</scope>
    <source>
        <strain evidence="7">Berkeley</strain>
    </source>
</reference>
<reference evidence="7" key="3">
    <citation type="journal article" date="2002" name="Genome Biol.">
        <title>Annotation of the Drosophila melanogaster euchromatic genome: a systematic review.</title>
        <authorList>
            <person name="Misra S."/>
            <person name="Crosby M.A."/>
            <person name="Mungall C.J."/>
            <person name="Matthews B.B."/>
            <person name="Campbell K.S."/>
            <person name="Hradecky P."/>
            <person name="Huang Y."/>
            <person name="Kaminker J.S."/>
            <person name="Millburn G.H."/>
            <person name="Prochnik S.E."/>
            <person name="Smith C.D."/>
            <person name="Tupy J.L."/>
            <person name="Whitfied E.J."/>
            <person name="Bayraktaroglu L."/>
            <person name="Berman B.P."/>
            <person name="Bettencourt B.R."/>
            <person name="Celniker S.E."/>
            <person name="de Grey A.D."/>
            <person name="Drysdale R.A."/>
            <person name="Harris N.L."/>
            <person name="Richter J."/>
            <person name="Russo S."/>
            <person name="Schroeder A.J."/>
            <person name="Shu S.Q."/>
            <person name="Stapleton M."/>
            <person name="Yamada C."/>
            <person name="Ashburner M."/>
            <person name="Gelbart W.M."/>
            <person name="Rubin G.M."/>
            <person name="Lewis S.E."/>
        </authorList>
    </citation>
    <scope>GENOME REANNOTATION</scope>
    <source>
        <strain evidence="7">Berkeley</strain>
    </source>
</reference>
<dbReference type="VEuPathDB" id="VectorBase:FBgn0051496"/>
<keyword evidence="2" id="KW-0812">Transmembrane</keyword>